<dbReference type="PRINTS" id="PR00080">
    <property type="entry name" value="SDRFAMILY"/>
</dbReference>
<dbReference type="InterPro" id="IPR002347">
    <property type="entry name" value="SDR_fam"/>
</dbReference>
<organism evidence="3">
    <name type="scientific">Prunus dulcis</name>
    <name type="common">Almond</name>
    <name type="synonym">Amygdalus dulcis</name>
    <dbReference type="NCBI Taxonomy" id="3755"/>
    <lineage>
        <taxon>Eukaryota</taxon>
        <taxon>Viridiplantae</taxon>
        <taxon>Streptophyta</taxon>
        <taxon>Embryophyta</taxon>
        <taxon>Tracheophyta</taxon>
        <taxon>Spermatophyta</taxon>
        <taxon>Magnoliopsida</taxon>
        <taxon>eudicotyledons</taxon>
        <taxon>Gunneridae</taxon>
        <taxon>Pentapetalae</taxon>
        <taxon>rosids</taxon>
        <taxon>fabids</taxon>
        <taxon>Rosales</taxon>
        <taxon>Rosaceae</taxon>
        <taxon>Amygdaloideae</taxon>
        <taxon>Amygdaleae</taxon>
        <taxon>Prunus</taxon>
    </lineage>
</organism>
<reference evidence="3" key="1">
    <citation type="journal article" date="2019" name="Science">
        <title>Mutation of a bHLH transcription factor allowed almond domestication.</title>
        <authorList>
            <person name="Sanchez-Perez R."/>
            <person name="Pavan S."/>
            <person name="Mazzeo R."/>
            <person name="Moldovan C."/>
            <person name="Aiese Cigliano R."/>
            <person name="Del Cueto J."/>
            <person name="Ricciardi F."/>
            <person name="Lotti C."/>
            <person name="Ricciardi L."/>
            <person name="Dicenta F."/>
            <person name="Lopez-Marques R.L."/>
            <person name="Lindberg Moller B."/>
        </authorList>
    </citation>
    <scope>NUCLEOTIDE SEQUENCE</scope>
</reference>
<evidence type="ECO:0000313" key="3">
    <source>
        <dbReference type="EMBL" id="BBH03902.1"/>
    </source>
</evidence>
<evidence type="ECO:0000256" key="2">
    <source>
        <dbReference type="SAM" id="SignalP"/>
    </source>
</evidence>
<dbReference type="Pfam" id="PF13561">
    <property type="entry name" value="adh_short_C2"/>
    <property type="match status" value="2"/>
</dbReference>
<dbReference type="InterPro" id="IPR036291">
    <property type="entry name" value="NAD(P)-bd_dom_sf"/>
</dbReference>
<dbReference type="SUPFAM" id="SSF51735">
    <property type="entry name" value="NAD(P)-binding Rossmann-fold domains"/>
    <property type="match status" value="2"/>
</dbReference>
<dbReference type="AlphaFoldDB" id="A0A4Y1RHZ4"/>
<comment type="similarity">
    <text evidence="1">Belongs to the short-chain dehydrogenases/reductases (SDR) family.</text>
</comment>
<dbReference type="FunFam" id="3.40.50.720:FF:000084">
    <property type="entry name" value="Short-chain dehydrogenase reductase"/>
    <property type="match status" value="2"/>
</dbReference>
<sequence>CMFCLLCMSSAAITTFSTKMEDPTLNAVAQVTHKKLQGKVAIVTGGASGIGEATARKFALHGARAVVIADVQDDKGQNVAASIGGPDRSTYIHCDVTDEEQVRGLVESTVRIYGRLDIMFSNAGIGSASQQTVLDFDLASYDKLMAVNVRGMAACVKHAARAMVEGRVRGSIVCTASISASMGGSIFTDYTMSKHAVLGLVRSASVQLGAHGVRVNSVSPGPVATPLLCTLFKVEAEELEKMLESQMGLKAPVAGKMMSVESVADCVVFLASDEAEFVTGHNLVVDGGTLRDNKLQGKIAIITGGASGIGEATARLFANHGAAVVVIADIQDELGRQVAESIGTHRCTYVHCDVSDEDQVKTMVEQTVHKYGHLDIMFSNAGILSSPDQTVLDLDFSAFDRLFDVNVRGMALCVKHAARVMVERRVKGSIVCTASVAANHGMAIRTDYCMSKHAVLGLVRSASVQLGVDGIRVNCVSPTALATPLTCRAAGKGVEEVEKEYEKFARLKGIVLKAGHVADAVLYLACGESEFVTGHDLVVDGGFFRQ</sequence>
<dbReference type="InterPro" id="IPR020904">
    <property type="entry name" value="Sc_DH/Rdtase_CS"/>
</dbReference>
<dbReference type="PANTHER" id="PTHR42820">
    <property type="entry name" value="SHORT-CHAIN DEHYDROGENASE REDUCTASE"/>
    <property type="match status" value="1"/>
</dbReference>
<name>A0A4Y1RHZ4_PRUDU</name>
<gene>
    <name evidence="3" type="ORF">Prudu_014899</name>
</gene>
<dbReference type="PRINTS" id="PR00081">
    <property type="entry name" value="GDHRDH"/>
</dbReference>
<evidence type="ECO:0000256" key="1">
    <source>
        <dbReference type="ARBA" id="ARBA00006484"/>
    </source>
</evidence>
<feature type="non-terminal residue" evidence="3">
    <location>
        <position position="1"/>
    </location>
</feature>
<dbReference type="EMBL" id="AP019301">
    <property type="protein sequence ID" value="BBH03902.1"/>
    <property type="molecule type" value="Genomic_DNA"/>
</dbReference>
<keyword evidence="2" id="KW-0732">Signal</keyword>
<dbReference type="PROSITE" id="PS00061">
    <property type="entry name" value="ADH_SHORT"/>
    <property type="match status" value="2"/>
</dbReference>
<feature type="signal peptide" evidence="2">
    <location>
        <begin position="1"/>
        <end position="17"/>
    </location>
</feature>
<feature type="chain" id="PRO_5021404815" evidence="2">
    <location>
        <begin position="18"/>
        <end position="546"/>
    </location>
</feature>
<dbReference type="PANTHER" id="PTHR42820:SF21">
    <property type="entry name" value="SHORT-CHAIN DEHYDROGENASE REDUCTASE 3B-LIKE"/>
    <property type="match status" value="1"/>
</dbReference>
<dbReference type="Gene3D" id="3.40.50.720">
    <property type="entry name" value="NAD(P)-binding Rossmann-like Domain"/>
    <property type="match status" value="2"/>
</dbReference>
<protein>
    <submittedName>
        <fullName evidence="3">NAD(P)-binding Rossmann-fold superfamily protein</fullName>
    </submittedName>
</protein>
<proteinExistence type="inferred from homology"/>
<accession>A0A4Y1RHZ4</accession>